<keyword evidence="2" id="KW-0813">Transport</keyword>
<dbReference type="PaxDb" id="3827-XP_004496868.1"/>
<accession>A0A1S2XZA8</accession>
<reference evidence="3" key="1">
    <citation type="journal article" date="2013" name="Nat. Biotechnol.">
        <title>Draft genome sequence of chickpea (Cicer arietinum) provides a resource for trait improvement.</title>
        <authorList>
            <person name="Varshney R.K."/>
            <person name="Song C."/>
            <person name="Saxena R.K."/>
            <person name="Azam S."/>
            <person name="Yu S."/>
            <person name="Sharpe A.G."/>
            <person name="Cannon S."/>
            <person name="Baek J."/>
            <person name="Rosen B.D."/>
            <person name="Tar'an B."/>
            <person name="Millan T."/>
            <person name="Zhang X."/>
            <person name="Ramsay L.D."/>
            <person name="Iwata A."/>
            <person name="Wang Y."/>
            <person name="Nelson W."/>
            <person name="Farmer A.D."/>
            <person name="Gaur P.M."/>
            <person name="Soderlund C."/>
            <person name="Penmetsa R.V."/>
            <person name="Xu C."/>
            <person name="Bharti A.K."/>
            <person name="He W."/>
            <person name="Winter P."/>
            <person name="Zhao S."/>
            <person name="Hane J.K."/>
            <person name="Carrasquilla-Garcia N."/>
            <person name="Condie J.A."/>
            <person name="Upadhyaya H.D."/>
            <person name="Luo M.C."/>
            <person name="Thudi M."/>
            <person name="Gowda C.L."/>
            <person name="Singh N.P."/>
            <person name="Lichtenzveig J."/>
            <person name="Gali K.K."/>
            <person name="Rubio J."/>
            <person name="Nadarajan N."/>
            <person name="Dolezel J."/>
            <person name="Bansal K.C."/>
            <person name="Xu X."/>
            <person name="Edwards D."/>
            <person name="Zhang G."/>
            <person name="Kahl G."/>
            <person name="Gil J."/>
            <person name="Singh K.B."/>
            <person name="Datta S.K."/>
            <person name="Jackson S.A."/>
            <person name="Wang J."/>
            <person name="Cook D.R."/>
        </authorList>
    </citation>
    <scope>NUCLEOTIDE SEQUENCE [LARGE SCALE GENOMIC DNA]</scope>
    <source>
        <strain evidence="3">cv. CDC Frontier</strain>
    </source>
</reference>
<dbReference type="InterPro" id="IPR039204">
    <property type="entry name" value="MRS2-like"/>
</dbReference>
<evidence type="ECO:0000313" key="4">
    <source>
        <dbReference type="RefSeq" id="XP_004496868.1"/>
    </source>
</evidence>
<feature type="transmembrane region" description="Helical" evidence="2">
    <location>
        <begin position="365"/>
        <end position="387"/>
    </location>
</feature>
<name>A0A1S2XZA8_CICAR</name>
<dbReference type="OrthoDB" id="10251508at2759"/>
<feature type="transmembrane region" description="Helical" evidence="2">
    <location>
        <begin position="331"/>
        <end position="353"/>
    </location>
</feature>
<dbReference type="Proteomes" id="UP000087171">
    <property type="component" value="Chromosome Ca4"/>
</dbReference>
<comment type="similarity">
    <text evidence="1 2">Belongs to the CorA metal ion transporter (MIT) (TC 1.A.35.5) family.</text>
</comment>
<keyword evidence="2" id="KW-0406">Ion transport</keyword>
<organism evidence="3 4">
    <name type="scientific">Cicer arietinum</name>
    <name type="common">Chickpea</name>
    <name type="synonym">Garbanzo</name>
    <dbReference type="NCBI Taxonomy" id="3827"/>
    <lineage>
        <taxon>Eukaryota</taxon>
        <taxon>Viridiplantae</taxon>
        <taxon>Streptophyta</taxon>
        <taxon>Embryophyta</taxon>
        <taxon>Tracheophyta</taxon>
        <taxon>Spermatophyta</taxon>
        <taxon>Magnoliopsida</taxon>
        <taxon>eudicotyledons</taxon>
        <taxon>Gunneridae</taxon>
        <taxon>Pentapetalae</taxon>
        <taxon>rosids</taxon>
        <taxon>fabids</taxon>
        <taxon>Fabales</taxon>
        <taxon>Fabaceae</taxon>
        <taxon>Papilionoideae</taxon>
        <taxon>50 kb inversion clade</taxon>
        <taxon>NPAAA clade</taxon>
        <taxon>Hologalegina</taxon>
        <taxon>IRL clade</taxon>
        <taxon>Cicereae</taxon>
        <taxon>Cicer</taxon>
    </lineage>
</organism>
<dbReference type="GeneID" id="101515332"/>
<dbReference type="KEGG" id="cam:101515332"/>
<dbReference type="CDD" id="cd12823">
    <property type="entry name" value="Mrs2_Mfm1p-like"/>
    <property type="match status" value="1"/>
</dbReference>
<evidence type="ECO:0000256" key="1">
    <source>
        <dbReference type="ARBA" id="ARBA00007535"/>
    </source>
</evidence>
<evidence type="ECO:0000256" key="2">
    <source>
        <dbReference type="RuleBase" id="RU366041"/>
    </source>
</evidence>
<dbReference type="AlphaFoldDB" id="A0A1S2XZA8"/>
<dbReference type="RefSeq" id="XP_004496868.1">
    <property type="nucleotide sequence ID" value="XM_004496811.3"/>
</dbReference>
<keyword evidence="2" id="KW-1133">Transmembrane helix</keyword>
<gene>
    <name evidence="4" type="primary">LOC101515332</name>
</gene>
<dbReference type="PANTHER" id="PTHR13890">
    <property type="entry name" value="RNA SPLICING PROTEIN MRS2, MITOCHONDRIAL"/>
    <property type="match status" value="1"/>
</dbReference>
<protein>
    <recommendedName>
        <fullName evidence="2">Magnesium transporter</fullName>
    </recommendedName>
</protein>
<keyword evidence="2" id="KW-0460">Magnesium</keyword>
<sequence>MMNEERMGMRKIGRKGSMARTWLVMSMEGKREMVEAGRPLIMRWTGLTARDLRVLDPLLSYPSMIVGRERAMVLNLEHIKAIITAHEVLLLNSTDPSVMPFVNHLHSRILYQHLLQEDPYGKDKRGMTKNTIPFEFVVLEACLEEVISSLENETNIFEQEAHPALDKLTSKISTVNLERVRLIKSRLVALTSRVQRVRDELEHLLDDDGDMAELYLTDKLVQQKFENSSTASSMNNSINGTPNEITLEHEDDENDVDTNRGEISGTQAGSVYSHVTNVEELEMILGAYFVQIGGTLNKLFALREYVEDTEDYIDITLDDTQNRILQTGVKIGTASVVLNMFINVTGIFGMNIHIGLYDYGGMPEFIGVIFGCTAVCIILYVFAMVWYKKKRLLE</sequence>
<dbReference type="GO" id="GO:0015095">
    <property type="term" value="F:magnesium ion transmembrane transporter activity"/>
    <property type="evidence" value="ECO:0007669"/>
    <property type="project" value="UniProtKB-ARBA"/>
</dbReference>
<dbReference type="Pfam" id="PF22099">
    <property type="entry name" value="MRS2-like"/>
    <property type="match status" value="1"/>
</dbReference>
<keyword evidence="2" id="KW-0812">Transmembrane</keyword>
<dbReference type="Gene3D" id="2.40.128.330">
    <property type="match status" value="1"/>
</dbReference>
<comment type="function">
    <text evidence="2">Magnesium transporter that may mediate the influx of magnesium.</text>
</comment>
<proteinExistence type="inferred from homology"/>
<dbReference type="PANTHER" id="PTHR13890:SF35">
    <property type="entry name" value="MAGNESIUM TRANSPORTER MRS2-3"/>
    <property type="match status" value="1"/>
</dbReference>
<keyword evidence="3" id="KW-1185">Reference proteome</keyword>
<keyword evidence="2" id="KW-0472">Membrane</keyword>
<reference evidence="4" key="2">
    <citation type="submission" date="2025-08" db="UniProtKB">
        <authorList>
            <consortium name="RefSeq"/>
        </authorList>
    </citation>
    <scope>IDENTIFICATION</scope>
    <source>
        <tissue evidence="4">Etiolated seedlings</tissue>
    </source>
</reference>
<dbReference type="FunFam" id="2.40.128.330:FF:000001">
    <property type="entry name" value="Magnesium transporter MRS2-1"/>
    <property type="match status" value="1"/>
</dbReference>
<dbReference type="eggNOG" id="KOG2662">
    <property type="taxonomic scope" value="Eukaryota"/>
</dbReference>
<evidence type="ECO:0000313" key="3">
    <source>
        <dbReference type="Proteomes" id="UP000087171"/>
    </source>
</evidence>
<dbReference type="GO" id="GO:0016020">
    <property type="term" value="C:membrane"/>
    <property type="evidence" value="ECO:0007669"/>
    <property type="project" value="UniProtKB-SubCell"/>
</dbReference>
<dbReference type="Gene3D" id="1.20.58.340">
    <property type="entry name" value="Magnesium transport protein CorA, transmembrane region"/>
    <property type="match status" value="1"/>
</dbReference>
<comment type="subcellular location">
    <subcellularLocation>
        <location evidence="2">Membrane</location>
        <topology evidence="2">Multi-pass membrane protein</topology>
    </subcellularLocation>
</comment>